<keyword evidence="4" id="KW-0812">Transmembrane</keyword>
<evidence type="ECO:0000313" key="7">
    <source>
        <dbReference type="Proteomes" id="UP000006729"/>
    </source>
</evidence>
<keyword evidence="2" id="KW-0489">Methyltransferase</keyword>
<reference evidence="6 7" key="1">
    <citation type="journal article" date="2006" name="Science">
        <title>The genome of black cottonwood, Populus trichocarpa (Torr. &amp; Gray).</title>
        <authorList>
            <person name="Tuskan G.A."/>
            <person name="Difazio S."/>
            <person name="Jansson S."/>
            <person name="Bohlmann J."/>
            <person name="Grigoriev I."/>
            <person name="Hellsten U."/>
            <person name="Putnam N."/>
            <person name="Ralph S."/>
            <person name="Rombauts S."/>
            <person name="Salamov A."/>
            <person name="Schein J."/>
            <person name="Sterck L."/>
            <person name="Aerts A."/>
            <person name="Bhalerao R.R."/>
            <person name="Bhalerao R.P."/>
            <person name="Blaudez D."/>
            <person name="Boerjan W."/>
            <person name="Brun A."/>
            <person name="Brunner A."/>
            <person name="Busov V."/>
            <person name="Campbell M."/>
            <person name="Carlson J."/>
            <person name="Chalot M."/>
            <person name="Chapman J."/>
            <person name="Chen G.L."/>
            <person name="Cooper D."/>
            <person name="Coutinho P.M."/>
            <person name="Couturier J."/>
            <person name="Covert S."/>
            <person name="Cronk Q."/>
            <person name="Cunningham R."/>
            <person name="Davis J."/>
            <person name="Degroeve S."/>
            <person name="Dejardin A."/>
            <person name="Depamphilis C."/>
            <person name="Detter J."/>
            <person name="Dirks B."/>
            <person name="Dubchak I."/>
            <person name="Duplessis S."/>
            <person name="Ehlting J."/>
            <person name="Ellis B."/>
            <person name="Gendler K."/>
            <person name="Goodstein D."/>
            <person name="Gribskov M."/>
            <person name="Grimwood J."/>
            <person name="Groover A."/>
            <person name="Gunter L."/>
            <person name="Hamberger B."/>
            <person name="Heinze B."/>
            <person name="Helariutta Y."/>
            <person name="Henrissat B."/>
            <person name="Holligan D."/>
            <person name="Holt R."/>
            <person name="Huang W."/>
            <person name="Islam-Faridi N."/>
            <person name="Jones S."/>
            <person name="Jones-Rhoades M."/>
            <person name="Jorgensen R."/>
            <person name="Joshi C."/>
            <person name="Kangasjarvi J."/>
            <person name="Karlsson J."/>
            <person name="Kelleher C."/>
            <person name="Kirkpatrick R."/>
            <person name="Kirst M."/>
            <person name="Kohler A."/>
            <person name="Kalluri U."/>
            <person name="Larimer F."/>
            <person name="Leebens-Mack J."/>
            <person name="Leple J.C."/>
            <person name="Locascio P."/>
            <person name="Lou Y."/>
            <person name="Lucas S."/>
            <person name="Martin F."/>
            <person name="Montanini B."/>
            <person name="Napoli C."/>
            <person name="Nelson D.R."/>
            <person name="Nelson C."/>
            <person name="Nieminen K."/>
            <person name="Nilsson O."/>
            <person name="Pereda V."/>
            <person name="Peter G."/>
            <person name="Philippe R."/>
            <person name="Pilate G."/>
            <person name="Poliakov A."/>
            <person name="Razumovskaya J."/>
            <person name="Richardson P."/>
            <person name="Rinaldi C."/>
            <person name="Ritland K."/>
            <person name="Rouze P."/>
            <person name="Ryaboy D."/>
            <person name="Schmutz J."/>
            <person name="Schrader J."/>
            <person name="Segerman B."/>
            <person name="Shin H."/>
            <person name="Siddiqui A."/>
            <person name="Sterky F."/>
            <person name="Terry A."/>
            <person name="Tsai C.J."/>
            <person name="Uberbacher E."/>
            <person name="Unneberg P."/>
            <person name="Vahala J."/>
            <person name="Wall K."/>
            <person name="Wessler S."/>
            <person name="Yang G."/>
            <person name="Yin T."/>
            <person name="Douglas C."/>
            <person name="Marra M."/>
            <person name="Sandberg G."/>
            <person name="Van de Peer Y."/>
            <person name="Rokhsar D."/>
        </authorList>
    </citation>
    <scope>NUCLEOTIDE SEQUENCE [LARGE SCALE GENOMIC DNA]</scope>
    <source>
        <strain evidence="7">cv. Nisqually</strain>
    </source>
</reference>
<keyword evidence="4" id="KW-1133">Transmembrane helix</keyword>
<dbReference type="Proteomes" id="UP000006729">
    <property type="component" value="Chromosome 6"/>
</dbReference>
<keyword evidence="3" id="KW-0949">S-adenosyl-L-methionine</keyword>
<evidence type="ECO:0000313" key="6">
    <source>
        <dbReference type="EMBL" id="PNT33090.1"/>
    </source>
</evidence>
<dbReference type="InParanoid" id="U5GC11"/>
<dbReference type="Pfam" id="PF08241">
    <property type="entry name" value="Methyltransf_11"/>
    <property type="match status" value="1"/>
</dbReference>
<dbReference type="PANTHER" id="PTHR43832">
    <property type="match status" value="1"/>
</dbReference>
<sequence length="158" mass="18516">MKWCSCCCFSYEPNTLSDAEEALLELDLQLQIVEIIVADISTFEKDASYDRIHCIGMFEHMKNYSDLLNKISKWMKQDSLLFIIRYFFIGGAMPSANLLLYFQDGVSVADHWLEWLKRMDQYLASIKPIKDSTYGKDQAVKWTFYRRTFFIAVAELFA</sequence>
<evidence type="ECO:0000256" key="2">
    <source>
        <dbReference type="ARBA" id="ARBA00022603"/>
    </source>
</evidence>
<dbReference type="STRING" id="3694.U5GC11"/>
<dbReference type="InterPro" id="IPR013216">
    <property type="entry name" value="Methyltransf_11"/>
</dbReference>
<keyword evidence="2" id="KW-0808">Transferase</keyword>
<dbReference type="SUPFAM" id="SSF53335">
    <property type="entry name" value="S-adenosyl-L-methionine-dependent methyltransferases"/>
    <property type="match status" value="1"/>
</dbReference>
<gene>
    <name evidence="6" type="ORF">POPTR_006G224300</name>
</gene>
<evidence type="ECO:0000256" key="4">
    <source>
        <dbReference type="SAM" id="Phobius"/>
    </source>
</evidence>
<keyword evidence="7" id="KW-1185">Reference proteome</keyword>
<feature type="transmembrane region" description="Helical" evidence="4">
    <location>
        <begin position="80"/>
        <end position="102"/>
    </location>
</feature>
<dbReference type="HOGENOM" id="CLU_1398226_0_0_1"/>
<dbReference type="EMBL" id="CM009295">
    <property type="protein sequence ID" value="PNT33090.1"/>
    <property type="molecule type" value="Genomic_DNA"/>
</dbReference>
<dbReference type="eggNOG" id="ENOG502QQW3">
    <property type="taxonomic scope" value="Eukaryota"/>
</dbReference>
<dbReference type="PANTHER" id="PTHR43832:SF1">
    <property type="entry name" value="S-ADENOSYL-L-METHIONINE-DEPENDENT METHYLTRANSFERASES SUPERFAMILY PROTEIN"/>
    <property type="match status" value="1"/>
</dbReference>
<dbReference type="CDD" id="cd02440">
    <property type="entry name" value="AdoMet_MTases"/>
    <property type="match status" value="1"/>
</dbReference>
<dbReference type="AlphaFoldDB" id="U5GC11"/>
<organism evidence="6 7">
    <name type="scientific">Populus trichocarpa</name>
    <name type="common">Western balsam poplar</name>
    <name type="synonym">Populus balsamifera subsp. trichocarpa</name>
    <dbReference type="NCBI Taxonomy" id="3694"/>
    <lineage>
        <taxon>Eukaryota</taxon>
        <taxon>Viridiplantae</taxon>
        <taxon>Streptophyta</taxon>
        <taxon>Embryophyta</taxon>
        <taxon>Tracheophyta</taxon>
        <taxon>Spermatophyta</taxon>
        <taxon>Magnoliopsida</taxon>
        <taxon>eudicotyledons</taxon>
        <taxon>Gunneridae</taxon>
        <taxon>Pentapetalae</taxon>
        <taxon>rosids</taxon>
        <taxon>fabids</taxon>
        <taxon>Malpighiales</taxon>
        <taxon>Salicaceae</taxon>
        <taxon>Saliceae</taxon>
        <taxon>Populus</taxon>
    </lineage>
</organism>
<dbReference type="Gene3D" id="3.40.50.150">
    <property type="entry name" value="Vaccinia Virus protein VP39"/>
    <property type="match status" value="1"/>
</dbReference>
<evidence type="ECO:0000256" key="3">
    <source>
        <dbReference type="ARBA" id="ARBA00022691"/>
    </source>
</evidence>
<name>U5GC11_POPTR</name>
<dbReference type="GO" id="GO:0008757">
    <property type="term" value="F:S-adenosylmethionine-dependent methyltransferase activity"/>
    <property type="evidence" value="ECO:0007669"/>
    <property type="project" value="InterPro"/>
</dbReference>
<accession>U5GC11</accession>
<dbReference type="InterPro" id="IPR029063">
    <property type="entry name" value="SAM-dependent_MTases_sf"/>
</dbReference>
<keyword evidence="4" id="KW-0472">Membrane</keyword>
<feature type="domain" description="Methyltransferase type 11" evidence="5">
    <location>
        <begin position="6"/>
        <end position="83"/>
    </location>
</feature>
<proteinExistence type="inferred from homology"/>
<evidence type="ECO:0000256" key="1">
    <source>
        <dbReference type="ARBA" id="ARBA00010815"/>
    </source>
</evidence>
<evidence type="ECO:0000259" key="5">
    <source>
        <dbReference type="Pfam" id="PF08241"/>
    </source>
</evidence>
<protein>
    <recommendedName>
        <fullName evidence="5">Methyltransferase type 11 domain-containing protein</fullName>
    </recommendedName>
</protein>
<comment type="similarity">
    <text evidence="1">Belongs to the CFA/CMAS family.</text>
</comment>
<dbReference type="GO" id="GO:0032259">
    <property type="term" value="P:methylation"/>
    <property type="evidence" value="ECO:0007669"/>
    <property type="project" value="UniProtKB-KW"/>
</dbReference>